<reference evidence="7 8" key="1">
    <citation type="submission" date="2018-03" db="EMBL/GenBank/DDBJ databases">
        <title>Bioinformatic expansion and discovery of thiopeptide antibiotics.</title>
        <authorList>
            <person name="Schwalen C.J."/>
            <person name="Hudson G.A."/>
            <person name="Mitchell D.A."/>
        </authorList>
    </citation>
    <scope>NUCLEOTIDE SEQUENCE [LARGE SCALE GENOMIC DNA]</scope>
    <source>
        <strain evidence="7 8">ATCC 21389</strain>
    </source>
</reference>
<evidence type="ECO:0000256" key="5">
    <source>
        <dbReference type="ARBA" id="ARBA00023136"/>
    </source>
</evidence>
<protein>
    <recommendedName>
        <fullName evidence="9">FUSC family protein</fullName>
    </recommendedName>
</protein>
<feature type="transmembrane region" description="Helical" evidence="6">
    <location>
        <begin position="21"/>
        <end position="43"/>
    </location>
</feature>
<comment type="caution">
    <text evidence="7">The sequence shown here is derived from an EMBL/GenBank/DDBJ whole genome shotgun (WGS) entry which is preliminary data.</text>
</comment>
<keyword evidence="8" id="KW-1185">Reference proteome</keyword>
<keyword evidence="2" id="KW-1003">Cell membrane</keyword>
<evidence type="ECO:0000256" key="1">
    <source>
        <dbReference type="ARBA" id="ARBA00004651"/>
    </source>
</evidence>
<comment type="subcellular location">
    <subcellularLocation>
        <location evidence="1">Cell membrane</location>
        <topology evidence="1">Multi-pass membrane protein</topology>
    </subcellularLocation>
</comment>
<dbReference type="Proteomes" id="UP000248039">
    <property type="component" value="Unassembled WGS sequence"/>
</dbReference>
<evidence type="ECO:0000313" key="7">
    <source>
        <dbReference type="EMBL" id="PYC65901.1"/>
    </source>
</evidence>
<evidence type="ECO:0000256" key="3">
    <source>
        <dbReference type="ARBA" id="ARBA00022692"/>
    </source>
</evidence>
<name>A0A2V4N4S2_9ACTN</name>
<dbReference type="OrthoDB" id="4350122at2"/>
<evidence type="ECO:0000313" key="8">
    <source>
        <dbReference type="Proteomes" id="UP000248039"/>
    </source>
</evidence>
<dbReference type="InterPro" id="IPR010343">
    <property type="entry name" value="ArAE_1"/>
</dbReference>
<feature type="transmembrane region" description="Helical" evidence="6">
    <location>
        <begin position="49"/>
        <end position="67"/>
    </location>
</feature>
<keyword evidence="5 6" id="KW-0472">Membrane</keyword>
<dbReference type="AlphaFoldDB" id="A0A2V4N4S2"/>
<keyword evidence="3 6" id="KW-0812">Transmembrane</keyword>
<dbReference type="RefSeq" id="WP_110673433.1">
    <property type="nucleotide sequence ID" value="NZ_PYBW01000191.1"/>
</dbReference>
<proteinExistence type="predicted"/>
<dbReference type="GO" id="GO:0005886">
    <property type="term" value="C:plasma membrane"/>
    <property type="evidence" value="ECO:0007669"/>
    <property type="project" value="UniProtKB-SubCell"/>
</dbReference>
<evidence type="ECO:0000256" key="2">
    <source>
        <dbReference type="ARBA" id="ARBA00022475"/>
    </source>
</evidence>
<gene>
    <name evidence="7" type="ORF">C7C46_32015</name>
</gene>
<feature type="transmembrane region" description="Helical" evidence="6">
    <location>
        <begin position="74"/>
        <end position="97"/>
    </location>
</feature>
<evidence type="ECO:0008006" key="9">
    <source>
        <dbReference type="Google" id="ProtNLM"/>
    </source>
</evidence>
<organism evidence="7 8">
    <name type="scientific">Streptomyces tateyamensis</name>
    <dbReference type="NCBI Taxonomy" id="565073"/>
    <lineage>
        <taxon>Bacteria</taxon>
        <taxon>Bacillati</taxon>
        <taxon>Actinomycetota</taxon>
        <taxon>Actinomycetes</taxon>
        <taxon>Kitasatosporales</taxon>
        <taxon>Streptomycetaceae</taxon>
        <taxon>Streptomyces</taxon>
    </lineage>
</organism>
<sequence>MPAASVPDSVVNLVRRRREPLVVQTARATVASVLAYVAALALTNSPAPLLAPLTALLVVQVTLYATLTSGARRVVSVVAGVLIALGFTELAGLSWWSLGLLILVSLVLGHLLRVDEFVPEVAISGMLVLGVAHAADTAWDRVAETLIGAAVGVLLNLVVPPPVYVQPAGEAIEELAARMSRLLIDIGTQERPELPLTERWLGEARALDREIAAVDAELSRAEESLRLHPRVRQGELTRLVMRSGLDTLEVCAVVLRTLCRSLTDLARDRGGVTPYTGEEAGRLNLLFGHLAHAVDGFGRLVTAQVAANAELAEAELSRSLAAGRREQAEVSELLLSRSAAEPARWELHGALLANVGRLLDELDVERRSHWLAEQFDRHHRVRLAQRPLLHRLRRARSRR</sequence>
<dbReference type="EMBL" id="PYBW01000191">
    <property type="protein sequence ID" value="PYC65901.1"/>
    <property type="molecule type" value="Genomic_DNA"/>
</dbReference>
<dbReference type="Pfam" id="PF06081">
    <property type="entry name" value="ArAE_1"/>
    <property type="match status" value="1"/>
</dbReference>
<keyword evidence="4 6" id="KW-1133">Transmembrane helix</keyword>
<accession>A0A2V4N4S2</accession>
<evidence type="ECO:0000256" key="4">
    <source>
        <dbReference type="ARBA" id="ARBA00022989"/>
    </source>
</evidence>
<evidence type="ECO:0000256" key="6">
    <source>
        <dbReference type="SAM" id="Phobius"/>
    </source>
</evidence>